<gene>
    <name evidence="1" type="ORF">ERS013200_03838</name>
</gene>
<organism evidence="1 2">
    <name type="scientific">Vibrio cholerae</name>
    <dbReference type="NCBI Taxonomy" id="666"/>
    <lineage>
        <taxon>Bacteria</taxon>
        <taxon>Pseudomonadati</taxon>
        <taxon>Pseudomonadota</taxon>
        <taxon>Gammaproteobacteria</taxon>
        <taxon>Vibrionales</taxon>
        <taxon>Vibrionaceae</taxon>
        <taxon>Vibrio</taxon>
    </lineage>
</organism>
<dbReference type="Proteomes" id="UP000041770">
    <property type="component" value="Unassembled WGS sequence"/>
</dbReference>
<dbReference type="EMBL" id="CWQY01000047">
    <property type="protein sequence ID" value="CSD30312.1"/>
    <property type="molecule type" value="Genomic_DNA"/>
</dbReference>
<name>A0A655YJ21_VIBCL</name>
<dbReference type="AlphaFoldDB" id="A0A655YJ21"/>
<accession>A0A655YJ21</accession>
<protein>
    <submittedName>
        <fullName evidence="1">Uncharacterized protein</fullName>
    </submittedName>
</protein>
<proteinExistence type="predicted"/>
<evidence type="ECO:0000313" key="1">
    <source>
        <dbReference type="EMBL" id="CSD30312.1"/>
    </source>
</evidence>
<evidence type="ECO:0000313" key="2">
    <source>
        <dbReference type="Proteomes" id="UP000041770"/>
    </source>
</evidence>
<sequence length="122" mass="13938">MHIRHQARTARFGIEVTHHPHRTVSHTVVGTTEGKHGVTPRGLLGKLNCSLNRIGTRWATELDHTIFTQGLRQKAFHGLDEMGFRFGCNIQSLVWQTRVELCFQCLIDFWMVITEHQSTCTG</sequence>
<reference evidence="1 2" key="1">
    <citation type="submission" date="2015-07" db="EMBL/GenBank/DDBJ databases">
        <authorList>
            <consortium name="Pathogen Informatics"/>
        </authorList>
    </citation>
    <scope>NUCLEOTIDE SEQUENCE [LARGE SCALE GENOMIC DNA]</scope>
    <source>
        <strain evidence="1 2">A316</strain>
    </source>
</reference>